<gene>
    <name evidence="1" type="ORF">A21D_02785</name>
</gene>
<reference evidence="2" key="1">
    <citation type="submission" date="2016-11" db="EMBL/GenBank/DDBJ databases">
        <title>Complete genome sequence of Virgibacillus pantothenticus 21D, a halophilic bacterium isolated from the deep hypersaline anoxic basin Discovery in the Mediterranean Sea.</title>
        <authorList>
            <person name="Zeaiter Z."/>
            <person name="Booth J.M."/>
            <person name="Prosdocimi E.M."/>
            <person name="Mapelli F."/>
            <person name="Fusi M."/>
            <person name="Daffonchio D."/>
            <person name="Borin S."/>
            <person name="Crotti E."/>
        </authorList>
    </citation>
    <scope>NUCLEOTIDE SEQUENCE [LARGE SCALE GENOMIC DNA]</scope>
    <source>
        <strain evidence="2">21D</strain>
    </source>
</reference>
<dbReference type="Proteomes" id="UP000234237">
    <property type="component" value="Chromosome"/>
</dbReference>
<dbReference type="AlphaFoldDB" id="A0A2K9J6G6"/>
<evidence type="ECO:0000313" key="1">
    <source>
        <dbReference type="EMBL" id="AUJ25831.1"/>
    </source>
</evidence>
<proteinExistence type="predicted"/>
<organism evidence="1 2">
    <name type="scientific">Virgibacillus dokdonensis</name>
    <dbReference type="NCBI Taxonomy" id="302167"/>
    <lineage>
        <taxon>Bacteria</taxon>
        <taxon>Bacillati</taxon>
        <taxon>Bacillota</taxon>
        <taxon>Bacilli</taxon>
        <taxon>Bacillales</taxon>
        <taxon>Bacillaceae</taxon>
        <taxon>Virgibacillus</taxon>
    </lineage>
</organism>
<evidence type="ECO:0000313" key="2">
    <source>
        <dbReference type="Proteomes" id="UP000234237"/>
    </source>
</evidence>
<sequence length="109" mass="11834">MKTINNGNKGTVTITADYSEVAILQLALKKLMTQSTEKELASEASRLLHDVSNPVSTSPAVHCSYCNAEIPDVNKAWHEISEVESQGYIVCSLDCLKEYAKRLGGGDTC</sequence>
<dbReference type="EMBL" id="CP018622">
    <property type="protein sequence ID" value="AUJ25831.1"/>
    <property type="molecule type" value="Genomic_DNA"/>
</dbReference>
<protein>
    <submittedName>
        <fullName evidence="1">Uncharacterized protein</fullName>
    </submittedName>
</protein>
<dbReference type="STRING" id="302167.GCA_900166595_01614"/>
<dbReference type="RefSeq" id="WP_101933708.1">
    <property type="nucleotide sequence ID" value="NZ_CP018622.1"/>
</dbReference>
<dbReference type="KEGG" id="vpn:A21D_02785"/>
<name>A0A2K9J6G6_9BACI</name>
<accession>A0A2K9J6G6</accession>